<keyword evidence="1" id="KW-0472">Membrane</keyword>
<proteinExistence type="predicted"/>
<dbReference type="Proteomes" id="UP000095751">
    <property type="component" value="Unassembled WGS sequence"/>
</dbReference>
<protein>
    <submittedName>
        <fullName evidence="2">Uncharacterized protein</fullName>
    </submittedName>
</protein>
<dbReference type="AlphaFoldDB" id="A0A1E7EZI4"/>
<evidence type="ECO:0000313" key="2">
    <source>
        <dbReference type="EMBL" id="OEU11362.1"/>
    </source>
</evidence>
<reference evidence="2 3" key="1">
    <citation type="submission" date="2016-09" db="EMBL/GenBank/DDBJ databases">
        <title>Extensive genetic diversity and differential bi-allelic expression allows diatom success in the polar Southern Ocean.</title>
        <authorList>
            <consortium name="DOE Joint Genome Institute"/>
            <person name="Mock T."/>
            <person name="Otillar R.P."/>
            <person name="Strauss J."/>
            <person name="Dupont C."/>
            <person name="Frickenhaus S."/>
            <person name="Maumus F."/>
            <person name="Mcmullan M."/>
            <person name="Sanges R."/>
            <person name="Schmutz J."/>
            <person name="Toseland A."/>
            <person name="Valas R."/>
            <person name="Veluchamy A."/>
            <person name="Ward B.J."/>
            <person name="Allen A."/>
            <person name="Barry K."/>
            <person name="Falciatore A."/>
            <person name="Ferrante M."/>
            <person name="Fortunato A.E."/>
            <person name="Gloeckner G."/>
            <person name="Gruber A."/>
            <person name="Hipkin R."/>
            <person name="Janech M."/>
            <person name="Kroth P."/>
            <person name="Leese F."/>
            <person name="Lindquist E."/>
            <person name="Lyon B.R."/>
            <person name="Martin J."/>
            <person name="Mayer C."/>
            <person name="Parker M."/>
            <person name="Quesneville H."/>
            <person name="Raymond J."/>
            <person name="Uhlig C."/>
            <person name="Valentin K.U."/>
            <person name="Worden A.Z."/>
            <person name="Armbrust E.V."/>
            <person name="Bowler C."/>
            <person name="Green B."/>
            <person name="Moulton V."/>
            <person name="Van Oosterhout C."/>
            <person name="Grigoriev I."/>
        </authorList>
    </citation>
    <scope>NUCLEOTIDE SEQUENCE [LARGE SCALE GENOMIC DNA]</scope>
    <source>
        <strain evidence="2 3">CCMP1102</strain>
    </source>
</reference>
<dbReference type="EMBL" id="KV784368">
    <property type="protein sequence ID" value="OEU11362.1"/>
    <property type="molecule type" value="Genomic_DNA"/>
</dbReference>
<dbReference type="KEGG" id="fcy:FRACYDRAFT_245769"/>
<keyword evidence="1" id="KW-0812">Transmembrane</keyword>
<gene>
    <name evidence="2" type="ORF">FRACYDRAFT_245769</name>
</gene>
<feature type="transmembrane region" description="Helical" evidence="1">
    <location>
        <begin position="111"/>
        <end position="130"/>
    </location>
</feature>
<accession>A0A1E7EZI4</accession>
<evidence type="ECO:0000313" key="3">
    <source>
        <dbReference type="Proteomes" id="UP000095751"/>
    </source>
</evidence>
<name>A0A1E7EZI4_9STRA</name>
<dbReference type="InParanoid" id="A0A1E7EZI4"/>
<organism evidence="2 3">
    <name type="scientific">Fragilariopsis cylindrus CCMP1102</name>
    <dbReference type="NCBI Taxonomy" id="635003"/>
    <lineage>
        <taxon>Eukaryota</taxon>
        <taxon>Sar</taxon>
        <taxon>Stramenopiles</taxon>
        <taxon>Ochrophyta</taxon>
        <taxon>Bacillariophyta</taxon>
        <taxon>Bacillariophyceae</taxon>
        <taxon>Bacillariophycidae</taxon>
        <taxon>Bacillariales</taxon>
        <taxon>Bacillariaceae</taxon>
        <taxon>Fragilariopsis</taxon>
    </lineage>
</organism>
<keyword evidence="3" id="KW-1185">Reference proteome</keyword>
<feature type="transmembrane region" description="Helical" evidence="1">
    <location>
        <begin position="6"/>
        <end position="25"/>
    </location>
</feature>
<evidence type="ECO:0000256" key="1">
    <source>
        <dbReference type="SAM" id="Phobius"/>
    </source>
</evidence>
<keyword evidence="1" id="KW-1133">Transmembrane helix</keyword>
<sequence length="213" mass="23847">MATLSQVYINLAMGTVVTTICYIGFGAAVRFECNKDLTPRAWNRPIQVIKNCLSRPYSLSWIHWAMSQRYIDLLAGIPGTGTRQKGWSGPNLRTNLDGIILMRYHALQFKVSVVTTILCIAMLLPLYYTAECDPLKVGRPRCQEISQNTDFEQLTIANVVPEYSTEIIYKKNGTSVDLSDASIPANYLNSTDLNDIDLLQTISWSWTNGVTGE</sequence>